<dbReference type="Gene3D" id="3.40.50.720">
    <property type="entry name" value="NAD(P)-binding Rossmann-like Domain"/>
    <property type="match status" value="2"/>
</dbReference>
<comment type="caution">
    <text evidence="5">The sequence shown here is derived from an EMBL/GenBank/DDBJ whole genome shotgun (WGS) entry which is preliminary data.</text>
</comment>
<dbReference type="CDD" id="cd12172">
    <property type="entry name" value="PGDH_like_2"/>
    <property type="match status" value="1"/>
</dbReference>
<dbReference type="SUPFAM" id="SSF51735">
    <property type="entry name" value="NAD(P)-binding Rossmann-fold domains"/>
    <property type="match status" value="1"/>
</dbReference>
<dbReference type="AlphaFoldDB" id="A0A437UKD3"/>
<keyword evidence="3" id="KW-0520">NAD</keyword>
<name>A0A437UKD3_ENTAV</name>
<sequence>MKVLITPRGFSSYGLEYVEKMKAAGLEVHYNDTGLAYSPEEFVELAKDADAIIVGVDKMDQIVIDKCPKLKAICKFGVGTDNIDVAYAESKNIYVGRTVGSNSNAVAEHVMSFIYCESKNLWTTIRDVRNHGWEKPTGFEVREKVLGIVGFGAIGKYLAKQAVGVGMTVQVNDVFDIPTEVLDEYQVEKVELGHLLESSDYISLHLPLINDTKNMISTKEFKQMKNSACLLNAARGGIVDEEALYQALKTGEIRSACFDVFSTEPPTEDEPLLDLDNFLLTSHTAARTVESEKRTCEFSARIIMEQLQALS</sequence>
<accession>A0A437UKD3</accession>
<comment type="similarity">
    <text evidence="1">Belongs to the D-isomer specific 2-hydroxyacid dehydrogenase family.</text>
</comment>
<dbReference type="InterPro" id="IPR006140">
    <property type="entry name" value="D-isomer_DH_NAD-bd"/>
</dbReference>
<reference evidence="5 6" key="1">
    <citation type="submission" date="2018-12" db="EMBL/GenBank/DDBJ databases">
        <title>A novel vanA-carrying plasmid in a clinical isolate of Enterococcus avium.</title>
        <authorList>
            <person name="Bernasconi O.J."/>
            <person name="Luzzaro F."/>
            <person name="Endimiani A."/>
        </authorList>
    </citation>
    <scope>NUCLEOTIDE SEQUENCE [LARGE SCALE GENOMIC DNA]</scope>
    <source>
        <strain evidence="5 6">LC0559/18</strain>
    </source>
</reference>
<evidence type="ECO:0000259" key="4">
    <source>
        <dbReference type="Pfam" id="PF02826"/>
    </source>
</evidence>
<dbReference type="RefSeq" id="WP_127978312.1">
    <property type="nucleotide sequence ID" value="NZ_CAAKNX010000180.1"/>
</dbReference>
<organism evidence="5 6">
    <name type="scientific">Enterococcus avium</name>
    <name type="common">Streptococcus avium</name>
    <dbReference type="NCBI Taxonomy" id="33945"/>
    <lineage>
        <taxon>Bacteria</taxon>
        <taxon>Bacillati</taxon>
        <taxon>Bacillota</taxon>
        <taxon>Bacilli</taxon>
        <taxon>Lactobacillales</taxon>
        <taxon>Enterococcaceae</taxon>
        <taxon>Enterococcus</taxon>
    </lineage>
</organism>
<gene>
    <name evidence="5" type="ORF">EK398_03680</name>
</gene>
<dbReference type="EMBL" id="RYZS01000001">
    <property type="protein sequence ID" value="RVU94035.1"/>
    <property type="molecule type" value="Genomic_DNA"/>
</dbReference>
<proteinExistence type="inferred from homology"/>
<dbReference type="InterPro" id="IPR036291">
    <property type="entry name" value="NAD(P)-bd_dom_sf"/>
</dbReference>
<evidence type="ECO:0000313" key="6">
    <source>
        <dbReference type="Proteomes" id="UP000288388"/>
    </source>
</evidence>
<dbReference type="GO" id="GO:0016616">
    <property type="term" value="F:oxidoreductase activity, acting on the CH-OH group of donors, NAD or NADP as acceptor"/>
    <property type="evidence" value="ECO:0007669"/>
    <property type="project" value="InterPro"/>
</dbReference>
<dbReference type="PANTHER" id="PTHR43761">
    <property type="entry name" value="D-ISOMER SPECIFIC 2-HYDROXYACID DEHYDROGENASE FAMILY PROTEIN (AFU_ORTHOLOGUE AFUA_1G13630)"/>
    <property type="match status" value="1"/>
</dbReference>
<protein>
    <submittedName>
        <fullName evidence="5">3-phosphoglycerate dehydrogenase</fullName>
    </submittedName>
</protein>
<dbReference type="PROSITE" id="PS00671">
    <property type="entry name" value="D_2_HYDROXYACID_DH_3"/>
    <property type="match status" value="1"/>
</dbReference>
<dbReference type="InterPro" id="IPR029753">
    <property type="entry name" value="D-isomer_DH_CS"/>
</dbReference>
<feature type="domain" description="D-isomer specific 2-hydroxyacid dehydrogenase NAD-binding" evidence="4">
    <location>
        <begin position="118"/>
        <end position="285"/>
    </location>
</feature>
<keyword evidence="2" id="KW-0560">Oxidoreductase</keyword>
<dbReference type="Pfam" id="PF02826">
    <property type="entry name" value="2-Hacid_dh_C"/>
    <property type="match status" value="1"/>
</dbReference>
<dbReference type="GO" id="GO:0051287">
    <property type="term" value="F:NAD binding"/>
    <property type="evidence" value="ECO:0007669"/>
    <property type="project" value="InterPro"/>
</dbReference>
<evidence type="ECO:0000313" key="5">
    <source>
        <dbReference type="EMBL" id="RVU94035.1"/>
    </source>
</evidence>
<evidence type="ECO:0000256" key="3">
    <source>
        <dbReference type="ARBA" id="ARBA00023027"/>
    </source>
</evidence>
<dbReference type="PANTHER" id="PTHR43761:SF1">
    <property type="entry name" value="D-ISOMER SPECIFIC 2-HYDROXYACID DEHYDROGENASE CATALYTIC DOMAIN-CONTAINING PROTEIN-RELATED"/>
    <property type="match status" value="1"/>
</dbReference>
<dbReference type="InterPro" id="IPR050418">
    <property type="entry name" value="D-iso_2-hydroxyacid_DH_PdxB"/>
</dbReference>
<evidence type="ECO:0000256" key="1">
    <source>
        <dbReference type="ARBA" id="ARBA00005854"/>
    </source>
</evidence>
<dbReference type="Proteomes" id="UP000288388">
    <property type="component" value="Unassembled WGS sequence"/>
</dbReference>
<evidence type="ECO:0000256" key="2">
    <source>
        <dbReference type="ARBA" id="ARBA00023002"/>
    </source>
</evidence>
<dbReference type="SUPFAM" id="SSF52283">
    <property type="entry name" value="Formate/glycerate dehydrogenase catalytic domain-like"/>
    <property type="match status" value="1"/>
</dbReference>